<keyword evidence="2" id="KW-1185">Reference proteome</keyword>
<evidence type="ECO:0000313" key="2">
    <source>
        <dbReference type="Proteomes" id="UP000192656"/>
    </source>
</evidence>
<dbReference type="Pfam" id="PF10679">
    <property type="entry name" value="DUF2491"/>
    <property type="match status" value="1"/>
</dbReference>
<name>A0A1W2CVG8_9HYPH</name>
<reference evidence="1 2" key="1">
    <citation type="submission" date="2017-04" db="EMBL/GenBank/DDBJ databases">
        <authorList>
            <person name="Afonso C.L."/>
            <person name="Miller P.J."/>
            <person name="Scott M.A."/>
            <person name="Spackman E."/>
            <person name="Goraichik I."/>
            <person name="Dimitrov K.M."/>
            <person name="Suarez D.L."/>
            <person name="Swayne D.E."/>
        </authorList>
    </citation>
    <scope>NUCLEOTIDE SEQUENCE [LARGE SCALE GENOMIC DNA]</scope>
    <source>
        <strain evidence="1 2">CGMCC 1.10972</strain>
    </source>
</reference>
<dbReference type="InterPro" id="IPR019621">
    <property type="entry name" value="DUF2491"/>
</dbReference>
<organism evidence="1 2">
    <name type="scientific">Fulvimarina manganoxydans</name>
    <dbReference type="NCBI Taxonomy" id="937218"/>
    <lineage>
        <taxon>Bacteria</taxon>
        <taxon>Pseudomonadati</taxon>
        <taxon>Pseudomonadota</taxon>
        <taxon>Alphaproteobacteria</taxon>
        <taxon>Hyphomicrobiales</taxon>
        <taxon>Aurantimonadaceae</taxon>
        <taxon>Fulvimarina</taxon>
    </lineage>
</organism>
<protein>
    <recommendedName>
        <fullName evidence="3">DUF2491 family protein</fullName>
    </recommendedName>
</protein>
<dbReference type="EMBL" id="FWXR01000011">
    <property type="protein sequence ID" value="SMC88904.1"/>
    <property type="molecule type" value="Genomic_DNA"/>
</dbReference>
<evidence type="ECO:0000313" key="1">
    <source>
        <dbReference type="EMBL" id="SMC88904.1"/>
    </source>
</evidence>
<gene>
    <name evidence="1" type="ORF">SAMN06297251_111127</name>
</gene>
<dbReference type="RefSeq" id="WP_084410544.1">
    <property type="nucleotide sequence ID" value="NZ_FWXR01000011.1"/>
</dbReference>
<dbReference type="AlphaFoldDB" id="A0A1W2CVG8"/>
<dbReference type="OrthoDB" id="7944775at2"/>
<evidence type="ECO:0008006" key="3">
    <source>
        <dbReference type="Google" id="ProtNLM"/>
    </source>
</evidence>
<dbReference type="Proteomes" id="UP000192656">
    <property type="component" value="Unassembled WGS sequence"/>
</dbReference>
<accession>A0A1W2CVG8</accession>
<dbReference type="STRING" id="937218.SAMN06297251_111127"/>
<sequence>MIFSSLFGKKDSGADLPAERGPLGVPIGGAIEIDLLSVEADAAGAEPGMALPEGGTFICVAFGEARLDGNTVLSRYYDDNDRLLQILSATGRPGDAIEDISIYHPWDSVVPAGHGEWERWTGRSGLIGQPRYDADGILFNRYWGEGEERADLVEFVEDVTDGQDRRSIHQTCMLYARPLGRTQEMLLINIERDLAQRTSREGGSIEFMLGYGLGPADVRRI</sequence>
<proteinExistence type="predicted"/>